<proteinExistence type="predicted"/>
<name>A0A6A5X7K8_9PLEO</name>
<dbReference type="GeneID" id="54287058"/>
<dbReference type="RefSeq" id="XP_033377225.1">
    <property type="nucleotide sequence ID" value="XM_033529661.1"/>
</dbReference>
<keyword evidence="2" id="KW-1185">Reference proteome</keyword>
<reference evidence="1" key="1">
    <citation type="journal article" date="2020" name="Stud. Mycol.">
        <title>101 Dothideomycetes genomes: a test case for predicting lifestyles and emergence of pathogens.</title>
        <authorList>
            <person name="Haridas S."/>
            <person name="Albert R."/>
            <person name="Binder M."/>
            <person name="Bloem J."/>
            <person name="Labutti K."/>
            <person name="Salamov A."/>
            <person name="Andreopoulos B."/>
            <person name="Baker S."/>
            <person name="Barry K."/>
            <person name="Bills G."/>
            <person name="Bluhm B."/>
            <person name="Cannon C."/>
            <person name="Castanera R."/>
            <person name="Culley D."/>
            <person name="Daum C."/>
            <person name="Ezra D."/>
            <person name="Gonzalez J."/>
            <person name="Henrissat B."/>
            <person name="Kuo A."/>
            <person name="Liang C."/>
            <person name="Lipzen A."/>
            <person name="Lutzoni F."/>
            <person name="Magnuson J."/>
            <person name="Mondo S."/>
            <person name="Nolan M."/>
            <person name="Ohm R."/>
            <person name="Pangilinan J."/>
            <person name="Park H.-J."/>
            <person name="Ramirez L."/>
            <person name="Alfaro M."/>
            <person name="Sun H."/>
            <person name="Tritt A."/>
            <person name="Yoshinaga Y."/>
            <person name="Zwiers L.-H."/>
            <person name="Turgeon B."/>
            <person name="Goodwin S."/>
            <person name="Spatafora J."/>
            <person name="Crous P."/>
            <person name="Grigoriev I."/>
        </authorList>
    </citation>
    <scope>NUCLEOTIDE SEQUENCE</scope>
    <source>
        <strain evidence="1">CBS 175.79</strain>
    </source>
</reference>
<accession>A0A6A5X7K8</accession>
<evidence type="ECO:0000313" key="2">
    <source>
        <dbReference type="Proteomes" id="UP000799778"/>
    </source>
</evidence>
<dbReference type="EMBL" id="ML978081">
    <property type="protein sequence ID" value="KAF2008886.1"/>
    <property type="molecule type" value="Genomic_DNA"/>
</dbReference>
<sequence length="124" mass="14078">MDAISKVSQRGRAKTQLILPSLTYSKDDHIGKTCIFKDRIHWEYLVNNYCGMYDPGRVVPVGSYTLFAGNHRIDKGDGGPNHLITLKECHDDMMKIWDKCPERKGGWVDTTFGTVSIFPSCRIL</sequence>
<organism evidence="1 2">
    <name type="scientific">Aaosphaeria arxii CBS 175.79</name>
    <dbReference type="NCBI Taxonomy" id="1450172"/>
    <lineage>
        <taxon>Eukaryota</taxon>
        <taxon>Fungi</taxon>
        <taxon>Dikarya</taxon>
        <taxon>Ascomycota</taxon>
        <taxon>Pezizomycotina</taxon>
        <taxon>Dothideomycetes</taxon>
        <taxon>Pleosporomycetidae</taxon>
        <taxon>Pleosporales</taxon>
        <taxon>Pleosporales incertae sedis</taxon>
        <taxon>Aaosphaeria</taxon>
    </lineage>
</organism>
<dbReference type="AlphaFoldDB" id="A0A6A5X7K8"/>
<gene>
    <name evidence="1" type="ORF">BU24DRAFT_429146</name>
</gene>
<protein>
    <submittedName>
        <fullName evidence="1">Uncharacterized protein</fullName>
    </submittedName>
</protein>
<evidence type="ECO:0000313" key="1">
    <source>
        <dbReference type="EMBL" id="KAF2008886.1"/>
    </source>
</evidence>
<dbReference type="Proteomes" id="UP000799778">
    <property type="component" value="Unassembled WGS sequence"/>
</dbReference>